<evidence type="ECO:0000313" key="10">
    <source>
        <dbReference type="Proteomes" id="UP001174136"/>
    </source>
</evidence>
<dbReference type="InterPro" id="IPR022683">
    <property type="entry name" value="Calpain_III"/>
</dbReference>
<dbReference type="CDD" id="cd04046">
    <property type="entry name" value="C2_Calpain"/>
    <property type="match status" value="1"/>
</dbReference>
<dbReference type="InterPro" id="IPR022682">
    <property type="entry name" value="Calpain_domain_III"/>
</dbReference>
<feature type="active site" evidence="5 6">
    <location>
        <position position="393"/>
    </location>
</feature>
<feature type="active site" evidence="5 6">
    <location>
        <position position="224"/>
    </location>
</feature>
<gene>
    <name evidence="9" type="primary">Capn5_0</name>
    <name evidence="9" type="ORF">N1851_029425</name>
</gene>
<dbReference type="SMART" id="SM00720">
    <property type="entry name" value="calpain_III"/>
    <property type="match status" value="1"/>
</dbReference>
<dbReference type="InterPro" id="IPR001300">
    <property type="entry name" value="Peptidase_C2_calpain_cat"/>
</dbReference>
<evidence type="ECO:0000256" key="5">
    <source>
        <dbReference type="PIRSR" id="PIRSR622684-1"/>
    </source>
</evidence>
<dbReference type="GO" id="GO:0004198">
    <property type="term" value="F:calcium-dependent cysteine-type endopeptidase activity"/>
    <property type="evidence" value="ECO:0007669"/>
    <property type="project" value="InterPro"/>
</dbReference>
<dbReference type="Proteomes" id="UP001174136">
    <property type="component" value="Unassembled WGS sequence"/>
</dbReference>
<dbReference type="Pfam" id="PF00648">
    <property type="entry name" value="Peptidase_C2"/>
    <property type="match status" value="1"/>
</dbReference>
<dbReference type="InterPro" id="IPR000169">
    <property type="entry name" value="Pept_cys_AS"/>
</dbReference>
<dbReference type="CDD" id="cd00044">
    <property type="entry name" value="CysPc"/>
    <property type="match status" value="1"/>
</dbReference>
<evidence type="ECO:0000256" key="3">
    <source>
        <dbReference type="ARBA" id="ARBA00022801"/>
    </source>
</evidence>
<dbReference type="PROSITE" id="PS50203">
    <property type="entry name" value="CALPAIN_CAT"/>
    <property type="match status" value="1"/>
</dbReference>
<evidence type="ECO:0000256" key="2">
    <source>
        <dbReference type="ARBA" id="ARBA00022670"/>
    </source>
</evidence>
<feature type="domain" description="Calpain catalytic" evidence="8">
    <location>
        <begin position="169"/>
        <end position="484"/>
    </location>
</feature>
<dbReference type="GO" id="GO:0005737">
    <property type="term" value="C:cytoplasm"/>
    <property type="evidence" value="ECO:0007669"/>
    <property type="project" value="TreeGrafter"/>
</dbReference>
<keyword evidence="4 6" id="KW-0788">Thiol protease</keyword>
<evidence type="ECO:0000256" key="7">
    <source>
        <dbReference type="SAM" id="MobiDB-lite"/>
    </source>
</evidence>
<evidence type="ECO:0000256" key="6">
    <source>
        <dbReference type="PROSITE-ProRule" id="PRU00239"/>
    </source>
</evidence>
<protein>
    <submittedName>
        <fullName evidence="9">Calpain-5</fullName>
    </submittedName>
</protein>
<dbReference type="PANTHER" id="PTHR10183">
    <property type="entry name" value="CALPAIN"/>
    <property type="match status" value="1"/>
</dbReference>
<dbReference type="InterPro" id="IPR038765">
    <property type="entry name" value="Papain-like_cys_pep_sf"/>
</dbReference>
<dbReference type="InterPro" id="IPR022684">
    <property type="entry name" value="Calpain_cysteine_protease"/>
</dbReference>
<keyword evidence="10" id="KW-1185">Reference proteome</keyword>
<feature type="compositionally biased region" description="Low complexity" evidence="7">
    <location>
        <begin position="37"/>
        <end position="52"/>
    </location>
</feature>
<dbReference type="SUPFAM" id="SSF54001">
    <property type="entry name" value="Cysteine proteinases"/>
    <property type="match status" value="1"/>
</dbReference>
<dbReference type="SUPFAM" id="SSF49562">
    <property type="entry name" value="C2 domain (Calcium/lipid-binding domain, CaLB)"/>
    <property type="match status" value="1"/>
</dbReference>
<keyword evidence="2 6" id="KW-0645">Protease</keyword>
<dbReference type="SMART" id="SM00230">
    <property type="entry name" value="CysPc"/>
    <property type="match status" value="1"/>
</dbReference>
<dbReference type="PANTHER" id="PTHR10183:SF381">
    <property type="entry name" value="CALPAIN-6"/>
    <property type="match status" value="1"/>
</dbReference>
<accession>A0AA47M732</accession>
<evidence type="ECO:0000313" key="9">
    <source>
        <dbReference type="EMBL" id="KAK0134858.1"/>
    </source>
</evidence>
<dbReference type="Gene3D" id="2.60.40.150">
    <property type="entry name" value="C2 domain"/>
    <property type="match status" value="1"/>
</dbReference>
<feature type="active site" evidence="5 6">
    <location>
        <position position="425"/>
    </location>
</feature>
<evidence type="ECO:0000256" key="4">
    <source>
        <dbReference type="ARBA" id="ARBA00022807"/>
    </source>
</evidence>
<dbReference type="CDD" id="cd00214">
    <property type="entry name" value="Calpain_III"/>
    <property type="match status" value="1"/>
</dbReference>
<evidence type="ECO:0000256" key="1">
    <source>
        <dbReference type="ARBA" id="ARBA00007623"/>
    </source>
</evidence>
<dbReference type="InterPro" id="IPR035892">
    <property type="entry name" value="C2_domain_sf"/>
</dbReference>
<comment type="caution">
    <text evidence="9">The sequence shown here is derived from an EMBL/GenBank/DDBJ whole genome shotgun (WGS) entry which is preliminary data.</text>
</comment>
<dbReference type="SUPFAM" id="SSF49758">
    <property type="entry name" value="Calpain large subunit, middle domain (domain III)"/>
    <property type="match status" value="1"/>
</dbReference>
<sequence length="822" mass="92400">MKTPKAQRGLTKSPGPIRRCKSPTESTNGTGSSSQISTPVSKHSPTSTPTSPGLGRKQKDLYLPLSQDDEDSLGESMAGGGGGGGVGYLSDRFQRRRSCGGGAKHGLYQEDRERGVARGEVCVSEGHSLSEKHEVGERSAGCTMFSSTKPYKNQHYNELKGHCLKDKTLFEDPEFPATNKSLFFRKPPAGRVEWKRPGEISSEPHLFVEGISAHDLHQGLVGNCWFVAACSCLALKPQLWKKVIPDHDEQEWDPKRPENYAGIFHFQFWIFGEWLDVVVDDRLPTINGELIYCHSKPNNEYWSALLEKAYAKLSGCYESLDGGNTGDAVVDFSGAVAETINLEEEAYHQEKEKEEHLFEDLLKVFDRGGLISCSIKSQHEIEMKMANGLVKGHAYSVTDVKRVRLGHGLIAYFKNETIPLIRMRNPWGKIEWKGPWSDSSDEWKTVGDMERSNLGITVEDDGEFWMSFTDWCKNFTDADVCRIINTSVVSLHKTWNEVMHHGSWTKQGEPLRNRCGGCSNHKSTFLQNPQYVFDVTKDEDEVLISLQQRDMKIHRQIGQGENLYVGFSILKVEDNRKYRMHDILTQKNVATSAYINARTVFKRCTLPRGRYVLFPTTFKPLVLGDYMIRIFTDVDSGCRELTEDKPRTRCWSAFVGYPQVVTHVYVHAAEGLENQDNPGGADPYVIISCEGQSVKSVICRDTLAPGVWDHGHLLPEEAQETHHYTEKRSGSLNPFTMNVVSPKSLDDFTPVSSVCVLLWAVKVWNSNAVKDQFLGQVVLSGSVKDSTEPQRLKLRKRGRNMADEMPGTVTLRIVTSTQLTDM</sequence>
<dbReference type="Gene3D" id="2.60.120.380">
    <property type="match status" value="1"/>
</dbReference>
<dbReference type="Pfam" id="PF01067">
    <property type="entry name" value="Calpain_III"/>
    <property type="match status" value="1"/>
</dbReference>
<proteinExistence type="inferred from homology"/>
<dbReference type="PRINTS" id="PR00704">
    <property type="entry name" value="CALPAIN"/>
</dbReference>
<comment type="similarity">
    <text evidence="1">Belongs to the peptidase C2 family.</text>
</comment>
<dbReference type="FunFam" id="3.90.70.10:FF:000027">
    <property type="entry name" value="Calpain 5"/>
    <property type="match status" value="1"/>
</dbReference>
<dbReference type="Gene3D" id="3.90.70.10">
    <property type="entry name" value="Cysteine proteinases"/>
    <property type="match status" value="1"/>
</dbReference>
<dbReference type="EMBL" id="JAOPHQ010005566">
    <property type="protein sequence ID" value="KAK0134858.1"/>
    <property type="molecule type" value="Genomic_DNA"/>
</dbReference>
<dbReference type="InterPro" id="IPR036213">
    <property type="entry name" value="Calpain_III_sf"/>
</dbReference>
<feature type="compositionally biased region" description="Polar residues" evidence="7">
    <location>
        <begin position="23"/>
        <end position="36"/>
    </location>
</feature>
<dbReference type="InterPro" id="IPR033883">
    <property type="entry name" value="C2_III"/>
</dbReference>
<dbReference type="AlphaFoldDB" id="A0AA47M732"/>
<dbReference type="InterPro" id="IPR000008">
    <property type="entry name" value="C2_dom"/>
</dbReference>
<dbReference type="PROSITE" id="PS00139">
    <property type="entry name" value="THIOL_PROTEASE_CYS"/>
    <property type="match status" value="1"/>
</dbReference>
<dbReference type="Pfam" id="PF00168">
    <property type="entry name" value="C2"/>
    <property type="match status" value="1"/>
</dbReference>
<reference evidence="9" key="1">
    <citation type="journal article" date="2023" name="Front. Mar. Sci.">
        <title>A new Merluccius polli reference genome to investigate the effects of global change in West African waters.</title>
        <authorList>
            <person name="Mateo J.L."/>
            <person name="Blanco-Fernandez C."/>
            <person name="Garcia-Vazquez E."/>
            <person name="Machado-Schiaffino G."/>
        </authorList>
    </citation>
    <scope>NUCLEOTIDE SEQUENCE</scope>
    <source>
        <strain evidence="9">C29</strain>
        <tissue evidence="9">Fin</tissue>
    </source>
</reference>
<dbReference type="GO" id="GO:0006508">
    <property type="term" value="P:proteolysis"/>
    <property type="evidence" value="ECO:0007669"/>
    <property type="project" value="UniProtKB-KW"/>
</dbReference>
<keyword evidence="3 6" id="KW-0378">Hydrolase</keyword>
<dbReference type="InterPro" id="IPR033884">
    <property type="entry name" value="C2_Calpain"/>
</dbReference>
<organism evidence="9 10">
    <name type="scientific">Merluccius polli</name>
    <name type="common">Benguela hake</name>
    <name type="synonym">Merluccius cadenati</name>
    <dbReference type="NCBI Taxonomy" id="89951"/>
    <lineage>
        <taxon>Eukaryota</taxon>
        <taxon>Metazoa</taxon>
        <taxon>Chordata</taxon>
        <taxon>Craniata</taxon>
        <taxon>Vertebrata</taxon>
        <taxon>Euteleostomi</taxon>
        <taxon>Actinopterygii</taxon>
        <taxon>Neopterygii</taxon>
        <taxon>Teleostei</taxon>
        <taxon>Neoteleostei</taxon>
        <taxon>Acanthomorphata</taxon>
        <taxon>Zeiogadaria</taxon>
        <taxon>Gadariae</taxon>
        <taxon>Gadiformes</taxon>
        <taxon>Gadoidei</taxon>
        <taxon>Merlucciidae</taxon>
        <taxon>Merluccius</taxon>
    </lineage>
</organism>
<evidence type="ECO:0000259" key="8">
    <source>
        <dbReference type="PROSITE" id="PS50203"/>
    </source>
</evidence>
<feature type="region of interest" description="Disordered" evidence="7">
    <location>
        <begin position="1"/>
        <end position="61"/>
    </location>
</feature>
<dbReference type="FunFam" id="2.60.120.380:FF:000003">
    <property type="entry name" value="Calpain 5"/>
    <property type="match status" value="1"/>
</dbReference>
<name>A0AA47M732_MERPO</name>